<dbReference type="PANTHER" id="PTHR43473:SF2">
    <property type="entry name" value="MAGNESIUM-CHELATASE SUBUNIT CHLD, CHLOROPLASTIC"/>
    <property type="match status" value="1"/>
</dbReference>
<keyword evidence="4" id="KW-1185">Reference proteome</keyword>
<dbReference type="InterPro" id="IPR027417">
    <property type="entry name" value="P-loop_NTPase"/>
</dbReference>
<dbReference type="SUPFAM" id="SSF52540">
    <property type="entry name" value="P-loop containing nucleoside triphosphate hydrolases"/>
    <property type="match status" value="1"/>
</dbReference>
<proteinExistence type="predicted"/>
<dbReference type="Proteomes" id="UP000308828">
    <property type="component" value="Unassembled WGS sequence"/>
</dbReference>
<organism evidence="3 4">
    <name type="scientific">Peteryoungia ipomoeae</name>
    <dbReference type="NCBI Taxonomy" id="1210932"/>
    <lineage>
        <taxon>Bacteria</taxon>
        <taxon>Pseudomonadati</taxon>
        <taxon>Pseudomonadota</taxon>
        <taxon>Alphaproteobacteria</taxon>
        <taxon>Hyphomicrobiales</taxon>
        <taxon>Rhizobiaceae</taxon>
        <taxon>Peteryoungia</taxon>
    </lineage>
</organism>
<dbReference type="SMART" id="SM00327">
    <property type="entry name" value="VWA"/>
    <property type="match status" value="1"/>
</dbReference>
<evidence type="ECO:0000313" key="3">
    <source>
        <dbReference type="EMBL" id="THV23771.1"/>
    </source>
</evidence>
<protein>
    <submittedName>
        <fullName evidence="3">VWA domain-containing protein</fullName>
    </submittedName>
</protein>
<dbReference type="EMBL" id="STGV01000002">
    <property type="protein sequence ID" value="THV23771.1"/>
    <property type="molecule type" value="Genomic_DNA"/>
</dbReference>
<feature type="region of interest" description="Disordered" evidence="1">
    <location>
        <begin position="1"/>
        <end position="24"/>
    </location>
</feature>
<evidence type="ECO:0000259" key="2">
    <source>
        <dbReference type="PROSITE" id="PS50234"/>
    </source>
</evidence>
<feature type="region of interest" description="Disordered" evidence="1">
    <location>
        <begin position="283"/>
        <end position="319"/>
    </location>
</feature>
<dbReference type="PROSITE" id="PS50234">
    <property type="entry name" value="VWFA"/>
    <property type="match status" value="1"/>
</dbReference>
<dbReference type="Gene3D" id="3.40.50.300">
    <property type="entry name" value="P-loop containing nucleotide triphosphate hydrolases"/>
    <property type="match status" value="1"/>
</dbReference>
<reference evidence="3 4" key="1">
    <citation type="submission" date="2019-04" db="EMBL/GenBank/DDBJ databases">
        <title>Genome sequence of strain shin9-1.</title>
        <authorList>
            <person name="Gao J."/>
            <person name="Sun J."/>
        </authorList>
    </citation>
    <scope>NUCLEOTIDE SEQUENCE [LARGE SCALE GENOMIC DNA]</scope>
    <source>
        <strain evidence="4">shin9-1</strain>
    </source>
</reference>
<feature type="domain" description="VWFA" evidence="2">
    <location>
        <begin position="454"/>
        <end position="633"/>
    </location>
</feature>
<evidence type="ECO:0000256" key="1">
    <source>
        <dbReference type="SAM" id="MobiDB-lite"/>
    </source>
</evidence>
<feature type="region of interest" description="Disordered" evidence="1">
    <location>
        <begin position="353"/>
        <end position="383"/>
    </location>
</feature>
<name>A0A4S8P346_9HYPH</name>
<dbReference type="Gene3D" id="3.40.50.410">
    <property type="entry name" value="von Willebrand factor, type A domain"/>
    <property type="match status" value="1"/>
</dbReference>
<dbReference type="Pfam" id="PF13519">
    <property type="entry name" value="VWA_2"/>
    <property type="match status" value="1"/>
</dbReference>
<sequence>MMRGRHPGWSGRSPPSTPGLDSAMAELGPHDAFLRALDSKGAASWADALLVIDLLGLGGSALGGVWLKARAGGVRDLFLTRLQARLGPDVRWTRLPPGSAILNLTGGIDLAATAATGRLQRQQGLLALAQGGVLMVSMAERLDPSLAAMVATAMDDASSPGFLLVAIDESLEDEAALSQTLGDRLALRIDLDGIGWHHVGGEAPSVARGAPTVDAWRGIDIDDRLLKGLASLAELAGHRSPRMLSHLARTARLFALHEGRPAVEEADALTALRLCLGISIAPQSTTAETENNEPPPPPSGDAGSASETATSNSDVHDDCSAEAQPTKLDALTDLLAAVQAGSLVADPWLSVSQRPSRNAGSVGKSGSLAKNARRGRPYGIGLSPPYAQARPDIVATLRAAAPFQRIRAAQRATLVAATLPSTPCGMANGSGSPRAFVSREDFRYVRLRHAAPSTAIFIVDASGSTALERLGETKGAIESLLARCYIRRDEVALVAFHGTGAELLLAPTRSLTAAKRTLAALPGGGPTPLAAGLKAGLELAISVERRGSTPILVLLTDGSGNIALDGRPDRAVAAEEVQRLATNCRMHAFKTICIDIARRPRDSVANLSRLLGADLHILRRADAGRISHLVDRSMQEAQA</sequence>
<dbReference type="InterPro" id="IPR002035">
    <property type="entry name" value="VWF_A"/>
</dbReference>
<dbReference type="SUPFAM" id="SSF53300">
    <property type="entry name" value="vWA-like"/>
    <property type="match status" value="1"/>
</dbReference>
<dbReference type="OrthoDB" id="9775079at2"/>
<gene>
    <name evidence="3" type="ORF">FAA97_07225</name>
</gene>
<dbReference type="InterPro" id="IPR036465">
    <property type="entry name" value="vWFA_dom_sf"/>
</dbReference>
<dbReference type="PANTHER" id="PTHR43473">
    <property type="entry name" value="MAGNESIUM-CHELATASE SUBUNIT CHLD, CHLOROPLASTIC"/>
    <property type="match status" value="1"/>
</dbReference>
<dbReference type="AlphaFoldDB" id="A0A4S8P346"/>
<evidence type="ECO:0000313" key="4">
    <source>
        <dbReference type="Proteomes" id="UP000308828"/>
    </source>
</evidence>
<comment type="caution">
    <text evidence="3">The sequence shown here is derived from an EMBL/GenBank/DDBJ whole genome shotgun (WGS) entry which is preliminary data.</text>
</comment>
<accession>A0A4S8P346</accession>